<dbReference type="RefSeq" id="XP_005704266.1">
    <property type="nucleotide sequence ID" value="XM_005704209.1"/>
</dbReference>
<evidence type="ECO:0000256" key="1">
    <source>
        <dbReference type="SAM" id="MobiDB-lite"/>
    </source>
</evidence>
<protein>
    <submittedName>
        <fullName evidence="2">Myb family transcription factor</fullName>
    </submittedName>
</protein>
<dbReference type="eggNOG" id="ENOG502SQNX">
    <property type="taxonomic scope" value="Eukaryota"/>
</dbReference>
<reference evidence="3" key="1">
    <citation type="journal article" date="2013" name="Science">
        <title>Gene transfer from bacteria and archaea facilitated evolution of an extremophilic eukaryote.</title>
        <authorList>
            <person name="Schonknecht G."/>
            <person name="Chen W.H."/>
            <person name="Ternes C.M."/>
            <person name="Barbier G.G."/>
            <person name="Shrestha R.P."/>
            <person name="Stanke M."/>
            <person name="Brautigam A."/>
            <person name="Baker B.J."/>
            <person name="Banfield J.F."/>
            <person name="Garavito R.M."/>
            <person name="Carr K."/>
            <person name="Wilkerson C."/>
            <person name="Rensing S.A."/>
            <person name="Gagneul D."/>
            <person name="Dickenson N.E."/>
            <person name="Oesterhelt C."/>
            <person name="Lercher M.J."/>
            <person name="Weber A.P."/>
        </authorList>
    </citation>
    <scope>NUCLEOTIDE SEQUENCE [LARGE SCALE GENOMIC DNA]</scope>
    <source>
        <strain evidence="3">074W</strain>
    </source>
</reference>
<dbReference type="GeneID" id="17086631"/>
<dbReference type="Gramene" id="EME27746">
    <property type="protein sequence ID" value="EME27746"/>
    <property type="gene ID" value="Gasu_47330"/>
</dbReference>
<organism evidence="2 3">
    <name type="scientific">Galdieria sulphuraria</name>
    <name type="common">Red alga</name>
    <dbReference type="NCBI Taxonomy" id="130081"/>
    <lineage>
        <taxon>Eukaryota</taxon>
        <taxon>Rhodophyta</taxon>
        <taxon>Bangiophyceae</taxon>
        <taxon>Galdieriales</taxon>
        <taxon>Galdieriaceae</taxon>
        <taxon>Galdieria</taxon>
    </lineage>
</organism>
<sequence>MPTKNICFSLQEYGERYVELIKYARELGLEVLSRSCLVYPKDTILLADLPLRKTVKVVSAVASGLVILPVRFLLECRDAGKILKVEGFAWQEQELSASSTQLLLEASRYWRKCKYGPLQDVLVFIVGGSKPEVKNHKAIVEAAQGKLVKNQPISLEEKRNFLVLILGKEGIEYSQWKALCIEQCLACCSSFLLFELIIMRRLRNSQRYIPFSECASNTVDILGRHLPKRENSTQRREGSIMIPSDANSDKDSQIQQNLSDKKHFKRMSRQDNEWSSVQEVPGESNNAAFQSEPHSDLSQSTVISLGRGSNKNFTDTTEISLSHASGQMEHEDHPSHHGSLNSACSVSSYSSSNIGAQSSSNFDFDETDTLDTEWPIIDGLKNSIQNTRTDLCIYNVLRIALRSIVRNHQSSNRQLGSEKCHSSPFISLFEMASTSFIREDTNWNIPLASRKIDTELKDKIGIRGRPEKRFSEIRRHRLQKIAKQWTKEKVQSWSAAQITAWLNRHVNANAYYYRHTDPGDGITQSLGKWDEEEQQLFFAEYERWKRNGWRIGSCWGIFSLAIPRRVGYQCSNFYRDCIREGTLEDPTYAISVEDGGVLKRLHPELEDKNLVPPPEELNHLSDRWEWPEVKEMERQVDLWLQEIHPKVGHQMREIDRIRKGSTITNRNISSVLRHRTVGKKRIRESEDTRGNVELVESPINLSRSGNVLTDYSRRTFTKVVGSSKNSLKRRFSSSSSAARSSRERCVHGGFSENKDVVTQFQEHVSHLLLKSVSNARELELHSSSYHAHAGRKIENIVNKLKTGLPVKDSRQINYSMELGGQSFFDYEKPQKAGSCGRKGTARRLGNIDSISNDQSTGIQPLSFSDCISITRHNLAQLEPYMSLRDGSNNAGLCYKAEIKGLVFDGVSSQSDRNFYSIRKLSFPSLSKLLPLIIKYSEFYKSYTAQYKLGDINLPDIIESGPENFIEAIVSAIQNYFCQEVYSCEKVARFLKGCLELWTLKKTEWVSLQKFASSDSIPLEFAFPSLSVISQTQRNFLFDCYFFVLELVLQGACSFSFCHVIFMDLVKFLSRVPEYLYQSEGKLYFVMRKIVRVYDETCLLIEDGESFWSKFNTFVETFVVNDVDWLPSYSLEDKIDYCLFLVTHFSFVYLFKTDSEVIDFSSVTNLPTEAMPSNWELVLELLKKSTCFKVDDISFPERSHFALYVCAYLSLYWCPDDSFLEWLLTNMNSHLKYSLETGKQLPSCCFDLPSFFKETLYRFTEGPPFVAFPCYSKCYVCFWFIRAKSVWLYQTSSAVQKQFCSQMFLVIEETAVYRTTEISVEFLEYFQCIYRHLSGLILALTGICDDSMRLNAFRKLWRPLLESLSFDRKFYFIFSLFLDICKFLFSSLVNPGEYAPRLVEELWLFLSKLMKEYKDCFLIISEKSSKLKSDTASALNGMKKDMLRKHMSSLEHLVHKIFMAYSEWSLIESTLCRKILCCLVHPDTFLFEAHPLFLVTCRKTMFQLIDRLLKFLLQGISSSYESSSKIDATSEEAIWDTLVLSVNEEAFMLAKEYGMKLYTRLTPLFVAIMSRFLTFFCLQKSQNASESSSFSATLPVPTFEDCNYIVRLSADLFCLLSRLGSLSWKEITRVTIDCNINENVNFASRDSLWTCIIYHQRFQILFWRQILESSVHEFLPPALYEEFDFCVIITWLSSLCGWESYASNVLKRESCIEDMKFGELIIQRFPRLSTFIQPTESENNSLNSIGKHPSFGQVDAQRGSLFAWTCHQLEDEWHNCKLGWSREYLSLVPYVMRRVIQSNVNSILNHPSDQQRPLRASYLGFVCKISAIMILKCPSLLQRPRRGSLLFPLIVNIRQYMDHFSSFLGNNSHREKVTLSCQVLAWILKGVARLPFEVDSDIQRLLVGIIRTCLSQLNSSFPIVEGLVMYPSASSTEGSVDIRETWDRWYFCSSCGTSSGTLERTRKLRLWCVPILNSFLRASEKHETISTTIQSLRSVSYRLVKFGCSSVESYTWLKSLIPCLHSTWKLLCQSYCEMHVRSEIYKLLDRLLLFPLSGMPDLFELYLSFYQLVGYYVLKESAQNVGLSAFRKALKKKIDLAYNYSWKPLVKDFVSVSEPSAFNVREDYTVLNAHIAEDSSYVANHNHQNSFYEWNTLDDLYLGWYVVRHCIQRYPKHPVATEWIELLSCLVDHFDERRANMIRKEILKFSFQKPWKPCCIG</sequence>
<evidence type="ECO:0000313" key="2">
    <source>
        <dbReference type="EMBL" id="EME27746.1"/>
    </source>
</evidence>
<dbReference type="Gene3D" id="3.40.50.10190">
    <property type="entry name" value="BRCT domain"/>
    <property type="match status" value="1"/>
</dbReference>
<dbReference type="OrthoDB" id="6781668at2759"/>
<gene>
    <name evidence="2" type="ORF">Gasu_47330</name>
</gene>
<accession>M2VWW7</accession>
<feature type="compositionally biased region" description="Polar residues" evidence="1">
    <location>
        <begin position="273"/>
        <end position="289"/>
    </location>
</feature>
<dbReference type="Proteomes" id="UP000030680">
    <property type="component" value="Unassembled WGS sequence"/>
</dbReference>
<evidence type="ECO:0000313" key="3">
    <source>
        <dbReference type="Proteomes" id="UP000030680"/>
    </source>
</evidence>
<dbReference type="KEGG" id="gsl:Gasu_47330"/>
<proteinExistence type="predicted"/>
<feature type="compositionally biased region" description="Basic and acidic residues" evidence="1">
    <location>
        <begin position="228"/>
        <end position="238"/>
    </location>
</feature>
<dbReference type="InterPro" id="IPR036420">
    <property type="entry name" value="BRCT_dom_sf"/>
</dbReference>
<dbReference type="EMBL" id="KB454528">
    <property type="protein sequence ID" value="EME27746.1"/>
    <property type="molecule type" value="Genomic_DNA"/>
</dbReference>
<name>M2VWW7_GALSU</name>
<feature type="region of interest" description="Disordered" evidence="1">
    <location>
        <begin position="225"/>
        <end position="300"/>
    </location>
</feature>
<keyword evidence="3" id="KW-1185">Reference proteome</keyword>